<keyword evidence="9" id="KW-0479">Metal-binding</keyword>
<keyword evidence="5 9" id="KW-0460">Magnesium</keyword>
<dbReference type="InterPro" id="IPR029054">
    <property type="entry name" value="dUTPase-like"/>
</dbReference>
<dbReference type="NCBIfam" id="TIGR00576">
    <property type="entry name" value="dut"/>
    <property type="match status" value="1"/>
</dbReference>
<evidence type="ECO:0000256" key="3">
    <source>
        <dbReference type="ARBA" id="ARBA00006581"/>
    </source>
</evidence>
<evidence type="ECO:0000313" key="11">
    <source>
        <dbReference type="EMBL" id="CAD7586745.1"/>
    </source>
</evidence>
<evidence type="ECO:0000256" key="8">
    <source>
        <dbReference type="ARBA" id="ARBA00057946"/>
    </source>
</evidence>
<dbReference type="PANTHER" id="PTHR11241:SF0">
    <property type="entry name" value="DEOXYURIDINE 5'-TRIPHOSPHATE NUCLEOTIDOHYDROLASE"/>
    <property type="match status" value="1"/>
</dbReference>
<dbReference type="CDD" id="cd07557">
    <property type="entry name" value="trimeric_dUTPase"/>
    <property type="match status" value="1"/>
</dbReference>
<dbReference type="EMBL" id="OE839322">
    <property type="protein sequence ID" value="CAD7586745.1"/>
    <property type="molecule type" value="Genomic_DNA"/>
</dbReference>
<comment type="cofactor">
    <cofactor evidence="1 9">
        <name>Mg(2+)</name>
        <dbReference type="ChEBI" id="CHEBI:18420"/>
    </cofactor>
</comment>
<evidence type="ECO:0000256" key="6">
    <source>
        <dbReference type="ARBA" id="ARBA00023080"/>
    </source>
</evidence>
<dbReference type="Gene3D" id="2.70.40.10">
    <property type="match status" value="1"/>
</dbReference>
<dbReference type="SUPFAM" id="SSF51283">
    <property type="entry name" value="dUTPase-like"/>
    <property type="match status" value="1"/>
</dbReference>
<dbReference type="UniPathway" id="UPA00610">
    <property type="reaction ID" value="UER00666"/>
</dbReference>
<dbReference type="EC" id="3.6.1.23" evidence="9"/>
<dbReference type="FunFam" id="2.70.40.10:FF:000004">
    <property type="entry name" value="Deoxyuridine triphosphatase"/>
    <property type="match status" value="1"/>
</dbReference>
<dbReference type="PANTHER" id="PTHR11241">
    <property type="entry name" value="DEOXYURIDINE 5'-TRIPHOSPHATE NUCLEOTIDOHYDROLASE"/>
    <property type="match status" value="1"/>
</dbReference>
<evidence type="ECO:0000259" key="10">
    <source>
        <dbReference type="Pfam" id="PF00692"/>
    </source>
</evidence>
<proteinExistence type="inferred from homology"/>
<name>A0A7R9PH86_TIMGE</name>
<reference evidence="11" key="1">
    <citation type="submission" date="2020-11" db="EMBL/GenBank/DDBJ databases">
        <authorList>
            <person name="Tran Van P."/>
        </authorList>
    </citation>
    <scope>NUCLEOTIDE SEQUENCE</scope>
</reference>
<evidence type="ECO:0000256" key="5">
    <source>
        <dbReference type="ARBA" id="ARBA00022842"/>
    </source>
</evidence>
<evidence type="ECO:0000256" key="9">
    <source>
        <dbReference type="RuleBase" id="RU367024"/>
    </source>
</evidence>
<comment type="pathway">
    <text evidence="2 9">Pyrimidine metabolism; dUMP biosynthesis; dUMP from dCTP (dUTP route): step 2/2.</text>
</comment>
<dbReference type="AlphaFoldDB" id="A0A7R9PH86"/>
<dbReference type="InterPro" id="IPR008181">
    <property type="entry name" value="dUTPase"/>
</dbReference>
<dbReference type="GO" id="GO:0000287">
    <property type="term" value="F:magnesium ion binding"/>
    <property type="evidence" value="ECO:0007669"/>
    <property type="project" value="UniProtKB-UniRule"/>
</dbReference>
<keyword evidence="6 9" id="KW-0546">Nucleotide metabolism</keyword>
<feature type="domain" description="dUTPase-like" evidence="10">
    <location>
        <begin position="20"/>
        <end position="135"/>
    </location>
</feature>
<dbReference type="InterPro" id="IPR033704">
    <property type="entry name" value="dUTPase_trimeric"/>
</dbReference>
<dbReference type="InterPro" id="IPR036157">
    <property type="entry name" value="dUTPase-like_sf"/>
</dbReference>
<evidence type="ECO:0000256" key="2">
    <source>
        <dbReference type="ARBA" id="ARBA00005142"/>
    </source>
</evidence>
<protein>
    <recommendedName>
        <fullName evidence="9">Deoxyuridine 5'-triphosphate nucleotidohydrolase</fullName>
        <shortName evidence="9">dUTPase</shortName>
        <ecNumber evidence="9">3.6.1.23</ecNumber>
    </recommendedName>
    <alternativeName>
        <fullName evidence="9">dUTP pyrophosphatase</fullName>
    </alternativeName>
</protein>
<dbReference type="GO" id="GO:0006226">
    <property type="term" value="P:dUMP biosynthetic process"/>
    <property type="evidence" value="ECO:0007669"/>
    <property type="project" value="UniProtKB-UniRule"/>
</dbReference>
<keyword evidence="4 9" id="KW-0378">Hydrolase</keyword>
<dbReference type="GO" id="GO:0004170">
    <property type="term" value="F:dUTP diphosphatase activity"/>
    <property type="evidence" value="ECO:0007669"/>
    <property type="project" value="UniProtKB-UniRule"/>
</dbReference>
<dbReference type="Pfam" id="PF00692">
    <property type="entry name" value="dUTPase"/>
    <property type="match status" value="1"/>
</dbReference>
<evidence type="ECO:0000256" key="4">
    <source>
        <dbReference type="ARBA" id="ARBA00022801"/>
    </source>
</evidence>
<comment type="function">
    <text evidence="9">Involved in nucleotide metabolism via production of dUMP, the immediate precursor of thymidine nucleotides, and decreases the intracellular concentration of dUTP so that uracil cannot be incorporated into DNA.</text>
</comment>
<dbReference type="GO" id="GO:0046081">
    <property type="term" value="P:dUTP catabolic process"/>
    <property type="evidence" value="ECO:0007669"/>
    <property type="project" value="UniProtKB-UniRule"/>
</dbReference>
<sequence length="182" mass="20078">MPSETHAIIRFVKLTENALSPIKGSAKAAGYDLRSAYDLTVPARGKELVRTDIQIELPAGCYGRVAPRSGLALKHHIDVGAGVIDEDYRGNVGVLLFNHSDHPFEVKRGDRIAQLICQRIFYPDILEVEETLQQVSQGCELEQSRWESDEGPLKCSPWRGPELEMLAGSGQQPEVAELEGLV</sequence>
<gene>
    <name evidence="11" type="ORF">TGEB3V08_LOCUS1041</name>
</gene>
<organism evidence="11">
    <name type="scientific">Timema genevievae</name>
    <name type="common">Walking stick</name>
    <dbReference type="NCBI Taxonomy" id="629358"/>
    <lineage>
        <taxon>Eukaryota</taxon>
        <taxon>Metazoa</taxon>
        <taxon>Ecdysozoa</taxon>
        <taxon>Arthropoda</taxon>
        <taxon>Hexapoda</taxon>
        <taxon>Insecta</taxon>
        <taxon>Pterygota</taxon>
        <taxon>Neoptera</taxon>
        <taxon>Polyneoptera</taxon>
        <taxon>Phasmatodea</taxon>
        <taxon>Timematodea</taxon>
        <taxon>Timematoidea</taxon>
        <taxon>Timematidae</taxon>
        <taxon>Timema</taxon>
    </lineage>
</organism>
<comment type="catalytic activity">
    <reaction evidence="7 9">
        <text>dUTP + H2O = dUMP + diphosphate + H(+)</text>
        <dbReference type="Rhea" id="RHEA:10248"/>
        <dbReference type="ChEBI" id="CHEBI:15377"/>
        <dbReference type="ChEBI" id="CHEBI:15378"/>
        <dbReference type="ChEBI" id="CHEBI:33019"/>
        <dbReference type="ChEBI" id="CHEBI:61555"/>
        <dbReference type="ChEBI" id="CHEBI:246422"/>
        <dbReference type="EC" id="3.6.1.23"/>
    </reaction>
</comment>
<evidence type="ECO:0000256" key="7">
    <source>
        <dbReference type="ARBA" id="ARBA00047686"/>
    </source>
</evidence>
<comment type="similarity">
    <text evidence="3 9">Belongs to the dUTPase family.</text>
</comment>
<comment type="function">
    <text evidence="8">Catalyzes the cleavage of 2'-deoxyuridine 5'-triphosphate (dUTP) into 2'-deoxyuridine 5'-monophosphate (dUMP) and inorganic pyrophosphate and through its action efficiently prevents uracil misincorporation into DNA and at the same time provides dUMP, the substrate for de novo thymidylate biosynthesis. Inhibits peroxisome proliferator-activated receptor (PPAR) activity by binding of its N-terminal to PPAR, preventing the latter's dimerization with retinoid X receptor. Essential for embryonic development.</text>
</comment>
<accession>A0A7R9PH86</accession>
<evidence type="ECO:0000256" key="1">
    <source>
        <dbReference type="ARBA" id="ARBA00001946"/>
    </source>
</evidence>